<gene>
    <name evidence="1" type="primary">204</name>
    <name evidence="1" type="ORF">SEA_BATTUTA_204</name>
</gene>
<name>A0A890V415_9CAUD</name>
<proteinExistence type="predicted"/>
<protein>
    <submittedName>
        <fullName evidence="1">Uncharacterized protein</fullName>
    </submittedName>
</protein>
<evidence type="ECO:0000313" key="1">
    <source>
        <dbReference type="EMBL" id="QRI45851.1"/>
    </source>
</evidence>
<evidence type="ECO:0000313" key="2">
    <source>
        <dbReference type="Proteomes" id="UP000605523"/>
    </source>
</evidence>
<reference evidence="1" key="1">
    <citation type="submission" date="2021-01" db="EMBL/GenBank/DDBJ databases">
        <authorList>
            <person name="Kayani H."/>
            <person name="Harden A."/>
            <person name="Salama A."/>
            <person name="Schultz-Loggie S."/>
            <person name="Jimenez M."/>
            <person name="Benavides D."/>
            <person name="Pollard J."/>
            <person name="Johnson K."/>
            <person name="Nayek S."/>
            <person name="Bhuyan S."/>
            <person name="Hughes L.E."/>
            <person name="Garlena R.A."/>
            <person name="Russell D.A."/>
            <person name="Pope W.H."/>
            <person name="Jacobs-Sera D."/>
            <person name="Hatfull G.F."/>
        </authorList>
    </citation>
    <scope>NUCLEOTIDE SEQUENCE</scope>
</reference>
<sequence>MTLTLEVSTESQVSVSLVKTSCTPTNGFKCTECGYEFPYHADNCSYHPSNLGK</sequence>
<accession>A0A890V415</accession>
<dbReference type="Proteomes" id="UP000605523">
    <property type="component" value="Segment"/>
</dbReference>
<organism evidence="1 2">
    <name type="scientific">Streptomyces phage Battuta</name>
    <dbReference type="NCBI Taxonomy" id="2805843"/>
    <lineage>
        <taxon>Viruses</taxon>
        <taxon>Duplodnaviria</taxon>
        <taxon>Heunggongvirae</taxon>
        <taxon>Uroviricota</taxon>
        <taxon>Caudoviricetes</taxon>
        <taxon>Stanwilliamsviridae</taxon>
        <taxon>Boydwoodruffvirinae</taxon>
        <taxon>Karimacvirus</taxon>
        <taxon>Karimacvirus karimac</taxon>
        <taxon>Streptomyces virus Karimac</taxon>
    </lineage>
</organism>
<dbReference type="EMBL" id="MW507134">
    <property type="protein sequence ID" value="QRI45851.1"/>
    <property type="molecule type" value="Genomic_DNA"/>
</dbReference>